<dbReference type="InterPro" id="IPR023267">
    <property type="entry name" value="RCMT"/>
</dbReference>
<dbReference type="RefSeq" id="WP_011791457.1">
    <property type="nucleotide sequence ID" value="NC_008751.1"/>
</dbReference>
<evidence type="ECO:0000313" key="7">
    <source>
        <dbReference type="EMBL" id="ABM27222.1"/>
    </source>
</evidence>
<dbReference type="Gene3D" id="3.40.50.150">
    <property type="entry name" value="Vaccinia Virus protein VP39"/>
    <property type="match status" value="1"/>
</dbReference>
<dbReference type="GO" id="GO:0008173">
    <property type="term" value="F:RNA methyltransferase activity"/>
    <property type="evidence" value="ECO:0007669"/>
    <property type="project" value="InterPro"/>
</dbReference>
<evidence type="ECO:0000256" key="3">
    <source>
        <dbReference type="ARBA" id="ARBA00022691"/>
    </source>
</evidence>
<organism evidence="7 8">
    <name type="scientific">Nitratidesulfovibrio vulgaris (strain DP4)</name>
    <name type="common">Desulfovibrio vulgaris</name>
    <dbReference type="NCBI Taxonomy" id="391774"/>
    <lineage>
        <taxon>Bacteria</taxon>
        <taxon>Pseudomonadati</taxon>
        <taxon>Thermodesulfobacteriota</taxon>
        <taxon>Desulfovibrionia</taxon>
        <taxon>Desulfovibrionales</taxon>
        <taxon>Desulfovibrionaceae</taxon>
        <taxon>Nitratidesulfovibrio</taxon>
    </lineage>
</organism>
<keyword evidence="2 5" id="KW-0808">Transferase</keyword>
<name>A0A0H3A4L8_NITV4</name>
<accession>A0A0H3A4L8</accession>
<gene>
    <name evidence="7" type="ordered locus">Dvul_0198</name>
</gene>
<evidence type="ECO:0000259" key="6">
    <source>
        <dbReference type="PROSITE" id="PS51686"/>
    </source>
</evidence>
<dbReference type="PRINTS" id="PR02008">
    <property type="entry name" value="RCMTFAMILY"/>
</dbReference>
<evidence type="ECO:0000313" key="8">
    <source>
        <dbReference type="Proteomes" id="UP000009173"/>
    </source>
</evidence>
<dbReference type="GO" id="GO:0001510">
    <property type="term" value="P:RNA methylation"/>
    <property type="evidence" value="ECO:0007669"/>
    <property type="project" value="InterPro"/>
</dbReference>
<dbReference type="PANTHER" id="PTHR22807">
    <property type="entry name" value="NOP2 YEAST -RELATED NOL1/NOP2/FMU SUN DOMAIN-CONTAINING"/>
    <property type="match status" value="1"/>
</dbReference>
<dbReference type="PANTHER" id="PTHR22807:SF30">
    <property type="entry name" value="28S RRNA (CYTOSINE(4447)-C(5))-METHYLTRANSFERASE-RELATED"/>
    <property type="match status" value="1"/>
</dbReference>
<feature type="binding site" evidence="5">
    <location>
        <position position="157"/>
    </location>
    <ligand>
        <name>S-adenosyl-L-methionine</name>
        <dbReference type="ChEBI" id="CHEBI:59789"/>
    </ligand>
</feature>
<dbReference type="GO" id="GO:0003723">
    <property type="term" value="F:RNA binding"/>
    <property type="evidence" value="ECO:0007669"/>
    <property type="project" value="UniProtKB-UniRule"/>
</dbReference>
<feature type="binding site" evidence="5">
    <location>
        <position position="113"/>
    </location>
    <ligand>
        <name>S-adenosyl-L-methionine</name>
        <dbReference type="ChEBI" id="CHEBI:59789"/>
    </ligand>
</feature>
<dbReference type="HOGENOM" id="CLU_642097_0_0_7"/>
<dbReference type="Pfam" id="PF01189">
    <property type="entry name" value="Methyltr_RsmB-F"/>
    <property type="match status" value="1"/>
</dbReference>
<feature type="active site" description="Nucleophile" evidence="5">
    <location>
        <position position="210"/>
    </location>
</feature>
<dbReference type="SUPFAM" id="SSF53335">
    <property type="entry name" value="S-adenosyl-L-methionine-dependent methyltransferases"/>
    <property type="match status" value="1"/>
</dbReference>
<evidence type="ECO:0000256" key="1">
    <source>
        <dbReference type="ARBA" id="ARBA00022603"/>
    </source>
</evidence>
<proteinExistence type="inferred from homology"/>
<sequence length="431" mass="46529">MSHLQALRSFRIVCPAGQIPLVEALLEAQGYRFIPEPFSPWSRRLVEEPRPLGGSLAAFFGLIYIQDRSSMLPPVALAPPPGSAVLDMCASPGSKTGFLAQLVGETGFVLGNEPNRSRLATLRQNLFTLNLLHAATCSYPGESLPLPEGTWDCIQLDPPCSGWGTVERNPQVLKLWQGDKIRPLIALQRLLLAEARRLLRPGGRVVYSTCTTNVDENEAQVRYAIDELGFEPVPLEPPPGFVFAAPELPGCEGVLRVDPQGSAAQGFFVAAFRRPGADMPAASSPFTPLKATPLHAAELAMPGVLPALLPEGQVSIFGDTAHFLPRQALERLPESFRWQGCAVGKASKAGLRLLPRLRCLMPRPEDARQSGAVALDVDSVEDVAGVLTGRSIPLAETGDASEVCLYWRGLPLCRLRLKGKGAGARALWSER</sequence>
<dbReference type="InterPro" id="IPR029063">
    <property type="entry name" value="SAM-dependent_MTases_sf"/>
</dbReference>
<keyword evidence="4 5" id="KW-0694">RNA-binding</keyword>
<dbReference type="Proteomes" id="UP000009173">
    <property type="component" value="Chromosome"/>
</dbReference>
<feature type="domain" description="SAM-dependent MTase RsmB/NOP-type" evidence="6">
    <location>
        <begin position="1"/>
        <end position="275"/>
    </location>
</feature>
<evidence type="ECO:0000256" key="4">
    <source>
        <dbReference type="ARBA" id="ARBA00022884"/>
    </source>
</evidence>
<evidence type="ECO:0000256" key="5">
    <source>
        <dbReference type="PROSITE-ProRule" id="PRU01023"/>
    </source>
</evidence>
<comment type="caution">
    <text evidence="5">Lacks conserved residue(s) required for the propagation of feature annotation.</text>
</comment>
<dbReference type="PROSITE" id="PS51686">
    <property type="entry name" value="SAM_MT_RSMB_NOP"/>
    <property type="match status" value="1"/>
</dbReference>
<dbReference type="EMBL" id="CP000527">
    <property type="protein sequence ID" value="ABM27222.1"/>
    <property type="molecule type" value="Genomic_DNA"/>
</dbReference>
<protein>
    <submittedName>
        <fullName evidence="7">Fmu (Sun) domain protein</fullName>
    </submittedName>
</protein>
<dbReference type="AlphaFoldDB" id="A0A0H3A4L8"/>
<dbReference type="InterPro" id="IPR049560">
    <property type="entry name" value="MeTrfase_RsmB-F_NOP2_cat"/>
</dbReference>
<reference evidence="8" key="1">
    <citation type="journal article" date="2009" name="Environ. Microbiol.">
        <title>Contribution of mobile genetic elements to Desulfovibrio vulgaris genome plasticity.</title>
        <authorList>
            <person name="Walker C.B."/>
            <person name="Stolyar S."/>
            <person name="Chivian D."/>
            <person name="Pinel N."/>
            <person name="Gabster J.A."/>
            <person name="Dehal P.S."/>
            <person name="He Z."/>
            <person name="Yang Z.K."/>
            <person name="Yen H.C."/>
            <person name="Zhou J."/>
            <person name="Wall J.D."/>
            <person name="Hazen T.C."/>
            <person name="Arkin A.P."/>
            <person name="Stahl D.A."/>
        </authorList>
    </citation>
    <scope>NUCLEOTIDE SEQUENCE [LARGE SCALE GENOMIC DNA]</scope>
    <source>
        <strain evidence="8">DP4</strain>
    </source>
</reference>
<comment type="similarity">
    <text evidence="5">Belongs to the class I-like SAM-binding methyltransferase superfamily. RsmB/NOP family.</text>
</comment>
<dbReference type="KEGG" id="dvl:Dvul_0198"/>
<evidence type="ECO:0000256" key="2">
    <source>
        <dbReference type="ARBA" id="ARBA00022679"/>
    </source>
</evidence>
<dbReference type="InterPro" id="IPR001678">
    <property type="entry name" value="MeTrfase_RsmB-F_NOP2_dom"/>
</dbReference>
<keyword evidence="1 5" id="KW-0489">Methyltransferase</keyword>
<keyword evidence="3 5" id="KW-0949">S-adenosyl-L-methionine</keyword>